<dbReference type="VEuPathDB" id="CryptoDB:Cvel_27664"/>
<gene>
    <name evidence="5" type="ORF">Cvel_27664</name>
</gene>
<dbReference type="InterPro" id="IPR036770">
    <property type="entry name" value="Ankyrin_rpt-contain_sf"/>
</dbReference>
<dbReference type="PRINTS" id="PR01415">
    <property type="entry name" value="ANKYRIN"/>
</dbReference>
<feature type="repeat" description="ANK" evidence="3">
    <location>
        <begin position="489"/>
        <end position="521"/>
    </location>
</feature>
<dbReference type="PROSITE" id="PS50088">
    <property type="entry name" value="ANK_REPEAT"/>
    <property type="match status" value="6"/>
</dbReference>
<feature type="repeat" description="ANK" evidence="3">
    <location>
        <begin position="451"/>
        <end position="488"/>
    </location>
</feature>
<organism evidence="5">
    <name type="scientific">Chromera velia CCMP2878</name>
    <dbReference type="NCBI Taxonomy" id="1169474"/>
    <lineage>
        <taxon>Eukaryota</taxon>
        <taxon>Sar</taxon>
        <taxon>Alveolata</taxon>
        <taxon>Colpodellida</taxon>
        <taxon>Chromeraceae</taxon>
        <taxon>Chromera</taxon>
    </lineage>
</organism>
<feature type="region of interest" description="Disordered" evidence="4">
    <location>
        <begin position="533"/>
        <end position="552"/>
    </location>
</feature>
<proteinExistence type="predicted"/>
<dbReference type="EMBL" id="CDMZ01002720">
    <property type="protein sequence ID" value="CEM43586.1"/>
    <property type="molecule type" value="Genomic_DNA"/>
</dbReference>
<name>A0A0G4HHJ5_9ALVE</name>
<dbReference type="SMART" id="SM00248">
    <property type="entry name" value="ANK"/>
    <property type="match status" value="7"/>
</dbReference>
<keyword evidence="1" id="KW-0677">Repeat</keyword>
<feature type="compositionally biased region" description="Acidic residues" evidence="4">
    <location>
        <begin position="626"/>
        <end position="644"/>
    </location>
</feature>
<dbReference type="AlphaFoldDB" id="A0A0G4HHJ5"/>
<feature type="region of interest" description="Disordered" evidence="4">
    <location>
        <begin position="207"/>
        <end position="231"/>
    </location>
</feature>
<dbReference type="Gene3D" id="1.25.40.20">
    <property type="entry name" value="Ankyrin repeat-containing domain"/>
    <property type="match status" value="3"/>
</dbReference>
<feature type="repeat" description="ANK" evidence="3">
    <location>
        <begin position="314"/>
        <end position="346"/>
    </location>
</feature>
<feature type="repeat" description="ANK" evidence="3">
    <location>
        <begin position="418"/>
        <end position="450"/>
    </location>
</feature>
<evidence type="ECO:0000256" key="1">
    <source>
        <dbReference type="ARBA" id="ARBA00022737"/>
    </source>
</evidence>
<feature type="compositionally biased region" description="Acidic residues" evidence="4">
    <location>
        <begin position="683"/>
        <end position="694"/>
    </location>
</feature>
<dbReference type="PhylomeDB" id="A0A0G4HHJ5"/>
<dbReference type="PROSITE" id="PS50297">
    <property type="entry name" value="ANK_REP_REGION"/>
    <property type="match status" value="5"/>
</dbReference>
<feature type="region of interest" description="Disordered" evidence="4">
    <location>
        <begin position="605"/>
        <end position="748"/>
    </location>
</feature>
<sequence length="748" mass="80211">MHVNSCRREFLSTASICFIWFSGIACRSRLFAPPPPWKSYTFITYAANPALALSSAACMFSPSLISTTTAFLLPCAEPACPRIRRAASLSTGMAGSAPNSSSHCPLIAQSYRSYFQADFQESVYLFAYSSAYETNHTLPLKGASDSQEPSSSSAAAAAAAVALGGNAGGSFLSVVEDIQKFENSLLRLVDSVREKRQVLTNVVGAVSADPSPSAPSAQQPENGSSRPPKVTSALSHLVAAGETIKRDTHAALDQILSQYFKIDLSALFEIDVANVIRSFRAVGPDVLCQTVEAGDLEDLALLLRMGADLDGLQEGETALMKATKGGNLEACQMLVEAGADMEAQSAHEGFTALHIACDENPQPNIARYLLSQGVNVNATSGPRTFAETPLHCAAFEGHTELVELLLSQGAELYALDTDEMTALHHAVYGGKRAVAALLIDKGIGVNERDRLGRTALHYTTREEWGPADNVEIAELLLSHGADIEVREIQGVTVLHMAALYGSVRVARVLLERGADVSAVDDTGRTALHWSVETRDSVSGEEDEGEGRELNVDENVKLQIAQILVDHGIDTEAENHDGFTAAEDAEFALEEGDPLREYLLNLPADEESDSDLESDSGDSAESSASSDSDDDDSEEEDEDSSDDDSSSGGGTPRPSRGFLESFGRLIRGIASRHTARRGGLQDLFPEEEGEEDEANENGGEREAEESDVREGERDGEEDEGDEDGDEGWFYGGDGNDADWEALWKPEEPS</sequence>
<dbReference type="PANTHER" id="PTHR24126:SF14">
    <property type="entry name" value="ANK_REP_REGION DOMAIN-CONTAINING PROTEIN"/>
    <property type="match status" value="1"/>
</dbReference>
<feature type="compositionally biased region" description="Acidic residues" evidence="4">
    <location>
        <begin position="712"/>
        <end position="725"/>
    </location>
</feature>
<dbReference type="InterPro" id="IPR002110">
    <property type="entry name" value="Ankyrin_rpt"/>
</dbReference>
<dbReference type="Pfam" id="PF12796">
    <property type="entry name" value="Ank_2"/>
    <property type="match status" value="2"/>
</dbReference>
<dbReference type="SUPFAM" id="SSF48403">
    <property type="entry name" value="Ankyrin repeat"/>
    <property type="match status" value="1"/>
</dbReference>
<feature type="compositionally biased region" description="Acidic residues" evidence="4">
    <location>
        <begin position="605"/>
        <end position="617"/>
    </location>
</feature>
<dbReference type="PROSITE" id="PS51257">
    <property type="entry name" value="PROKAR_LIPOPROTEIN"/>
    <property type="match status" value="1"/>
</dbReference>
<protein>
    <submittedName>
        <fullName evidence="5">Uncharacterized protein</fullName>
    </submittedName>
</protein>
<dbReference type="PANTHER" id="PTHR24126">
    <property type="entry name" value="ANKYRIN REPEAT, PH AND SEC7 DOMAIN CONTAINING PROTEIN SECG-RELATED"/>
    <property type="match status" value="1"/>
</dbReference>
<feature type="repeat" description="ANK" evidence="3">
    <location>
        <begin position="385"/>
        <end position="417"/>
    </location>
</feature>
<feature type="compositionally biased region" description="Low complexity" evidence="4">
    <location>
        <begin position="207"/>
        <end position="220"/>
    </location>
</feature>
<dbReference type="Pfam" id="PF00023">
    <property type="entry name" value="Ank"/>
    <property type="match status" value="1"/>
</dbReference>
<accession>A0A0G4HHJ5</accession>
<feature type="compositionally biased region" description="Basic and acidic residues" evidence="4">
    <location>
        <begin position="697"/>
        <end position="711"/>
    </location>
</feature>
<evidence type="ECO:0000256" key="3">
    <source>
        <dbReference type="PROSITE-ProRule" id="PRU00023"/>
    </source>
</evidence>
<reference evidence="5" key="1">
    <citation type="submission" date="2014-11" db="EMBL/GenBank/DDBJ databases">
        <authorList>
            <person name="Otto D Thomas"/>
            <person name="Naeem Raeece"/>
        </authorList>
    </citation>
    <scope>NUCLEOTIDE SEQUENCE</scope>
</reference>
<evidence type="ECO:0000256" key="2">
    <source>
        <dbReference type="ARBA" id="ARBA00023043"/>
    </source>
</evidence>
<feature type="repeat" description="ANK" evidence="3">
    <location>
        <begin position="348"/>
        <end position="381"/>
    </location>
</feature>
<keyword evidence="2 3" id="KW-0040">ANK repeat</keyword>
<evidence type="ECO:0000256" key="4">
    <source>
        <dbReference type="SAM" id="MobiDB-lite"/>
    </source>
</evidence>
<evidence type="ECO:0000313" key="5">
    <source>
        <dbReference type="EMBL" id="CEM43586.1"/>
    </source>
</evidence>